<feature type="domain" description="Fe2OG dioxygenase" evidence="3">
    <location>
        <begin position="324"/>
        <end position="429"/>
    </location>
</feature>
<comment type="similarity">
    <text evidence="1">Belongs to the iron/ascorbate-dependent oxidoreductase family.</text>
</comment>
<dbReference type="Gene3D" id="2.60.120.330">
    <property type="entry name" value="B-lactam Antibiotic, Isopenicillin N Synthase, Chain"/>
    <property type="match status" value="1"/>
</dbReference>
<keyword evidence="1" id="KW-0408">Iron</keyword>
<dbReference type="InterPro" id="IPR050231">
    <property type="entry name" value="Iron_ascorbate_oxido_reductase"/>
</dbReference>
<proteinExistence type="inferred from homology"/>
<keyword evidence="1" id="KW-0560">Oxidoreductase</keyword>
<protein>
    <recommendedName>
        <fullName evidence="3">Fe2OG dioxygenase domain-containing protein</fullName>
    </recommendedName>
</protein>
<evidence type="ECO:0000259" key="3">
    <source>
        <dbReference type="PROSITE" id="PS51471"/>
    </source>
</evidence>
<keyword evidence="1" id="KW-0479">Metal-binding</keyword>
<dbReference type="EMBL" id="CDMZ01000393">
    <property type="protein sequence ID" value="CEM13313.1"/>
    <property type="molecule type" value="Genomic_DNA"/>
</dbReference>
<dbReference type="AlphaFoldDB" id="A0A0G4FIG0"/>
<reference evidence="4" key="1">
    <citation type="submission" date="2014-11" db="EMBL/GenBank/DDBJ databases">
        <authorList>
            <person name="Otto D Thomas"/>
            <person name="Naeem Raeece"/>
        </authorList>
    </citation>
    <scope>NUCLEOTIDE SEQUENCE</scope>
</reference>
<dbReference type="InterPro" id="IPR044861">
    <property type="entry name" value="IPNS-like_FE2OG_OXY"/>
</dbReference>
<dbReference type="PROSITE" id="PS51471">
    <property type="entry name" value="FE2OG_OXY"/>
    <property type="match status" value="1"/>
</dbReference>
<name>A0A0G4FIG0_9ALVE</name>
<evidence type="ECO:0000313" key="4">
    <source>
        <dbReference type="EMBL" id="CEM13313.1"/>
    </source>
</evidence>
<dbReference type="GO" id="GO:0016491">
    <property type="term" value="F:oxidoreductase activity"/>
    <property type="evidence" value="ECO:0007669"/>
    <property type="project" value="UniProtKB-KW"/>
</dbReference>
<sequence>MLIDASQIPSGAHVHLRSSEGEEGEEGGGKDQFLSVRSLHTAPGTGVCLRGNRDAWESFEWIVHKEVDGGGMVVSLRNAKGGCLSPSRGGGFTFRSWCSAWERFQVEVVTEEADWPRAAVTLRVMQPEARRGEAVQVKGQRGSPRWIVHFAEAPRLNLAPLLTLSGSARFAYTYEDLPTDARSLVDLLVWAHKDTGFFLAYGHGVDVGVLEALKAETAKEPESRLPISYTGGDDSKHKTNTGLVEERRHKRKSSPHLERGVRPLELKERVQTYMTEVTRLAEDLLLLFAFGEARGKGGREGKSSESKSSIESVKWVQDFMGPSRVLGLRFLVYPPGPMEDEEGRKVVTTHRHTDATFITLLVEDQVGGLQAKARGDRWYEVRSASGDIIVNTGNVLEERSEGFYPAVCHRVIRQNEDRTRVSMPFFYDFAGSKTKGC</sequence>
<evidence type="ECO:0000256" key="2">
    <source>
        <dbReference type="SAM" id="MobiDB-lite"/>
    </source>
</evidence>
<dbReference type="VEuPathDB" id="CryptoDB:Cvel_17184"/>
<dbReference type="Pfam" id="PF03171">
    <property type="entry name" value="2OG-FeII_Oxy"/>
    <property type="match status" value="1"/>
</dbReference>
<accession>A0A0G4FIG0</accession>
<evidence type="ECO:0000256" key="1">
    <source>
        <dbReference type="RuleBase" id="RU003682"/>
    </source>
</evidence>
<dbReference type="SUPFAM" id="SSF51197">
    <property type="entry name" value="Clavaminate synthase-like"/>
    <property type="match status" value="1"/>
</dbReference>
<dbReference type="PANTHER" id="PTHR47990">
    <property type="entry name" value="2-OXOGLUTARATE (2OG) AND FE(II)-DEPENDENT OXYGENASE SUPERFAMILY PROTEIN-RELATED"/>
    <property type="match status" value="1"/>
</dbReference>
<feature type="region of interest" description="Disordered" evidence="2">
    <location>
        <begin position="221"/>
        <end position="258"/>
    </location>
</feature>
<dbReference type="InterPro" id="IPR027443">
    <property type="entry name" value="IPNS-like_sf"/>
</dbReference>
<dbReference type="PRINTS" id="PR00682">
    <property type="entry name" value="IPNSYNTHASE"/>
</dbReference>
<gene>
    <name evidence="4" type="ORF">Cvel_17184</name>
</gene>
<dbReference type="InterPro" id="IPR005123">
    <property type="entry name" value="Oxoglu/Fe-dep_dioxygenase_dom"/>
</dbReference>
<organism evidence="4">
    <name type="scientific">Chromera velia CCMP2878</name>
    <dbReference type="NCBI Taxonomy" id="1169474"/>
    <lineage>
        <taxon>Eukaryota</taxon>
        <taxon>Sar</taxon>
        <taxon>Alveolata</taxon>
        <taxon>Colpodellida</taxon>
        <taxon>Chromeraceae</taxon>
        <taxon>Chromera</taxon>
    </lineage>
</organism>
<feature type="region of interest" description="Disordered" evidence="2">
    <location>
        <begin position="1"/>
        <end position="30"/>
    </location>
</feature>
<dbReference type="GO" id="GO:0046872">
    <property type="term" value="F:metal ion binding"/>
    <property type="evidence" value="ECO:0007669"/>
    <property type="project" value="UniProtKB-KW"/>
</dbReference>